<proteinExistence type="predicted"/>
<sequence>MRFVVYLQFLLFFVVPNAWMRAMIGVVEARDLPAQPSEEEFRVSLKSGLILCHVINKVDPGSVPKKGIKQDNNGLDRRSELNAKGIDI</sequence>
<protein>
    <recommendedName>
        <fullName evidence="3">Calponin-homology (CH) domain-containing protein</fullName>
    </recommendedName>
</protein>
<feature type="non-terminal residue" evidence="4">
    <location>
        <position position="88"/>
    </location>
</feature>
<feature type="signal peptide" evidence="2">
    <location>
        <begin position="1"/>
        <end position="29"/>
    </location>
</feature>
<feature type="chain" id="PRO_5042291478" description="Calponin-homology (CH) domain-containing protein" evidence="2">
    <location>
        <begin position="30"/>
        <end position="88"/>
    </location>
</feature>
<accession>A0AAD5BRI6</accession>
<dbReference type="InterPro" id="IPR036872">
    <property type="entry name" value="CH_dom_sf"/>
</dbReference>
<dbReference type="SUPFAM" id="SSF47576">
    <property type="entry name" value="Calponin-homology domain, CH-domain"/>
    <property type="match status" value="1"/>
</dbReference>
<organism evidence="4 5">
    <name type="scientific">Ambrosia artemisiifolia</name>
    <name type="common">Common ragweed</name>
    <dbReference type="NCBI Taxonomy" id="4212"/>
    <lineage>
        <taxon>Eukaryota</taxon>
        <taxon>Viridiplantae</taxon>
        <taxon>Streptophyta</taxon>
        <taxon>Embryophyta</taxon>
        <taxon>Tracheophyta</taxon>
        <taxon>Spermatophyta</taxon>
        <taxon>Magnoliopsida</taxon>
        <taxon>eudicotyledons</taxon>
        <taxon>Gunneridae</taxon>
        <taxon>Pentapetalae</taxon>
        <taxon>asterids</taxon>
        <taxon>campanulids</taxon>
        <taxon>Asterales</taxon>
        <taxon>Asteraceae</taxon>
        <taxon>Asteroideae</taxon>
        <taxon>Heliantheae alliance</taxon>
        <taxon>Heliantheae</taxon>
        <taxon>Ambrosia</taxon>
    </lineage>
</organism>
<gene>
    <name evidence="4" type="ORF">M8C21_012902</name>
</gene>
<comment type="caution">
    <text evidence="4">The sequence shown here is derived from an EMBL/GenBank/DDBJ whole genome shotgun (WGS) entry which is preliminary data.</text>
</comment>
<feature type="compositionally biased region" description="Basic and acidic residues" evidence="1">
    <location>
        <begin position="74"/>
        <end position="88"/>
    </location>
</feature>
<keyword evidence="5" id="KW-1185">Reference proteome</keyword>
<evidence type="ECO:0000256" key="2">
    <source>
        <dbReference type="SAM" id="SignalP"/>
    </source>
</evidence>
<feature type="region of interest" description="Disordered" evidence="1">
    <location>
        <begin position="63"/>
        <end position="88"/>
    </location>
</feature>
<keyword evidence="2" id="KW-0732">Signal</keyword>
<feature type="domain" description="Calponin-homology (CH)" evidence="3">
    <location>
        <begin position="33"/>
        <end position="71"/>
    </location>
</feature>
<evidence type="ECO:0000313" key="4">
    <source>
        <dbReference type="EMBL" id="KAI7728210.1"/>
    </source>
</evidence>
<reference evidence="4" key="1">
    <citation type="submission" date="2022-06" db="EMBL/GenBank/DDBJ databases">
        <title>Uncovering the hologenomic basis of an extraordinary plant invasion.</title>
        <authorList>
            <person name="Bieker V.C."/>
            <person name="Martin M.D."/>
            <person name="Gilbert T."/>
            <person name="Hodgins K."/>
            <person name="Battlay P."/>
            <person name="Petersen B."/>
            <person name="Wilson J."/>
        </authorList>
    </citation>
    <scope>NUCLEOTIDE SEQUENCE</scope>
    <source>
        <strain evidence="4">AA19_3_7</strain>
        <tissue evidence="4">Leaf</tissue>
    </source>
</reference>
<dbReference type="InterPro" id="IPR001715">
    <property type="entry name" value="CH_dom"/>
</dbReference>
<dbReference type="Proteomes" id="UP001206925">
    <property type="component" value="Unassembled WGS sequence"/>
</dbReference>
<evidence type="ECO:0000256" key="1">
    <source>
        <dbReference type="SAM" id="MobiDB-lite"/>
    </source>
</evidence>
<evidence type="ECO:0000313" key="5">
    <source>
        <dbReference type="Proteomes" id="UP001206925"/>
    </source>
</evidence>
<dbReference type="Gene3D" id="1.10.418.10">
    <property type="entry name" value="Calponin-like domain"/>
    <property type="match status" value="1"/>
</dbReference>
<evidence type="ECO:0000259" key="3">
    <source>
        <dbReference type="Pfam" id="PF00307"/>
    </source>
</evidence>
<dbReference type="Pfam" id="PF00307">
    <property type="entry name" value="CH"/>
    <property type="match status" value="1"/>
</dbReference>
<dbReference type="AlphaFoldDB" id="A0AAD5BRI6"/>
<name>A0AAD5BRI6_AMBAR</name>
<dbReference type="EMBL" id="JAMZMK010011254">
    <property type="protein sequence ID" value="KAI7728210.1"/>
    <property type="molecule type" value="Genomic_DNA"/>
</dbReference>